<dbReference type="PROSITE" id="PS50931">
    <property type="entry name" value="HTH_LYSR"/>
    <property type="match status" value="1"/>
</dbReference>
<accession>A0A0U5BDH1</accession>
<keyword evidence="4" id="KW-0804">Transcription</keyword>
<sequence length="283" mass="31656">MMNIEYLDNFLEAVTTKSISKASEKLNLTHTALSKQIRRVEDYFGVDLVSRSPFGIELTEAGSVLFRRIQPLLAELKAIELELQKYAEKKVISLGTIPSLAAYYLPEKIVSLKEKGIEIEITVRNTSEEIVNLLQSKIIDTAVIERLPTHKSFWTHDLFDDPFYVIFPKNHPYVTKDSVALPELVNEPFVVYPANCTIRKTITNNLAKHHITPKIGVEVDFGEFIPGYVAAGAGIAILPKLAAEHLGHDTLKTISITDVNAKRIITLLSASEKTGRLLLQSFK</sequence>
<dbReference type="InterPro" id="IPR000847">
    <property type="entry name" value="LysR_HTH_N"/>
</dbReference>
<dbReference type="GO" id="GO:0003677">
    <property type="term" value="F:DNA binding"/>
    <property type="evidence" value="ECO:0007669"/>
    <property type="project" value="UniProtKB-KW"/>
</dbReference>
<dbReference type="AlphaFoldDB" id="A0A0U5BDH1"/>
<protein>
    <submittedName>
        <fullName evidence="5">HTH-type transcriptional regulator GltC</fullName>
    </submittedName>
</protein>
<dbReference type="InterPro" id="IPR005119">
    <property type="entry name" value="LysR_subst-bd"/>
</dbReference>
<dbReference type="PANTHER" id="PTHR30419">
    <property type="entry name" value="HTH-TYPE TRANSCRIPTIONAL REGULATOR YBHD"/>
    <property type="match status" value="1"/>
</dbReference>
<keyword evidence="3" id="KW-0238">DNA-binding</keyword>
<comment type="similarity">
    <text evidence="1">Belongs to the LysR transcriptional regulatory family.</text>
</comment>
<dbReference type="PRINTS" id="PR00039">
    <property type="entry name" value="HTHLYSR"/>
</dbReference>
<evidence type="ECO:0000256" key="1">
    <source>
        <dbReference type="ARBA" id="ARBA00009437"/>
    </source>
</evidence>
<gene>
    <name evidence="5" type="primary">gltC_2</name>
    <name evidence="5" type="ORF">CB4_02958</name>
</gene>
<dbReference type="Pfam" id="PF00126">
    <property type="entry name" value="HTH_1"/>
    <property type="match status" value="1"/>
</dbReference>
<dbReference type="Gene3D" id="1.10.10.10">
    <property type="entry name" value="Winged helix-like DNA-binding domain superfamily/Winged helix DNA-binding domain"/>
    <property type="match status" value="1"/>
</dbReference>
<keyword evidence="6" id="KW-1185">Reference proteome</keyword>
<dbReference type="RefSeq" id="WP_096466492.1">
    <property type="nucleotide sequence ID" value="NZ_AP017312.1"/>
</dbReference>
<dbReference type="Gene3D" id="3.40.190.290">
    <property type="match status" value="1"/>
</dbReference>
<dbReference type="InterPro" id="IPR036390">
    <property type="entry name" value="WH_DNA-bd_sf"/>
</dbReference>
<name>A0A0U5BDH1_9BACL</name>
<dbReference type="SUPFAM" id="SSF53850">
    <property type="entry name" value="Periplasmic binding protein-like II"/>
    <property type="match status" value="1"/>
</dbReference>
<dbReference type="OrthoDB" id="9803735at2"/>
<evidence type="ECO:0000313" key="5">
    <source>
        <dbReference type="EMBL" id="BAU28781.1"/>
    </source>
</evidence>
<dbReference type="Pfam" id="PF03466">
    <property type="entry name" value="LysR_substrate"/>
    <property type="match status" value="1"/>
</dbReference>
<evidence type="ECO:0000256" key="4">
    <source>
        <dbReference type="ARBA" id="ARBA00023163"/>
    </source>
</evidence>
<dbReference type="CDD" id="cd05466">
    <property type="entry name" value="PBP2_LTTR_substrate"/>
    <property type="match status" value="1"/>
</dbReference>
<evidence type="ECO:0000256" key="3">
    <source>
        <dbReference type="ARBA" id="ARBA00023125"/>
    </source>
</evidence>
<dbReference type="EMBL" id="AP017312">
    <property type="protein sequence ID" value="BAU28781.1"/>
    <property type="molecule type" value="Genomic_DNA"/>
</dbReference>
<evidence type="ECO:0000256" key="2">
    <source>
        <dbReference type="ARBA" id="ARBA00023015"/>
    </source>
</evidence>
<dbReference type="GO" id="GO:0003700">
    <property type="term" value="F:DNA-binding transcription factor activity"/>
    <property type="evidence" value="ECO:0007669"/>
    <property type="project" value="InterPro"/>
</dbReference>
<dbReference type="KEGG" id="asoc:CB4_02958"/>
<dbReference type="Proteomes" id="UP000217696">
    <property type="component" value="Chromosome"/>
</dbReference>
<organism evidence="5 6">
    <name type="scientific">Aneurinibacillus soli</name>
    <dbReference type="NCBI Taxonomy" id="1500254"/>
    <lineage>
        <taxon>Bacteria</taxon>
        <taxon>Bacillati</taxon>
        <taxon>Bacillota</taxon>
        <taxon>Bacilli</taxon>
        <taxon>Bacillales</taxon>
        <taxon>Paenibacillaceae</taxon>
        <taxon>Aneurinibacillus group</taxon>
        <taxon>Aneurinibacillus</taxon>
    </lineage>
</organism>
<reference evidence="5 6" key="1">
    <citation type="submission" date="2015-12" db="EMBL/GenBank/DDBJ databases">
        <title>Genome sequence of Aneurinibacillus soli.</title>
        <authorList>
            <person name="Lee J.S."/>
            <person name="Lee K.C."/>
            <person name="Kim K.K."/>
            <person name="Lee B.W."/>
        </authorList>
    </citation>
    <scope>NUCLEOTIDE SEQUENCE [LARGE SCALE GENOMIC DNA]</scope>
    <source>
        <strain evidence="5 6">CB4</strain>
    </source>
</reference>
<proteinExistence type="inferred from homology"/>
<dbReference type="InterPro" id="IPR036388">
    <property type="entry name" value="WH-like_DNA-bd_sf"/>
</dbReference>
<dbReference type="InterPro" id="IPR050950">
    <property type="entry name" value="HTH-type_LysR_regulators"/>
</dbReference>
<keyword evidence="2" id="KW-0805">Transcription regulation</keyword>
<dbReference type="PANTHER" id="PTHR30419:SF28">
    <property type="entry name" value="HTH-TYPE TRANSCRIPTIONAL REGULATOR BSDA"/>
    <property type="match status" value="1"/>
</dbReference>
<dbReference type="SUPFAM" id="SSF46785">
    <property type="entry name" value="Winged helix' DNA-binding domain"/>
    <property type="match status" value="1"/>
</dbReference>
<evidence type="ECO:0000313" key="6">
    <source>
        <dbReference type="Proteomes" id="UP000217696"/>
    </source>
</evidence>
<dbReference type="GO" id="GO:0005829">
    <property type="term" value="C:cytosol"/>
    <property type="evidence" value="ECO:0007669"/>
    <property type="project" value="TreeGrafter"/>
</dbReference>